<dbReference type="RefSeq" id="WP_103464826.1">
    <property type="nucleotide sequence ID" value="NZ_PPXC01000004.1"/>
</dbReference>
<accession>A0A2S3ZXV4</accession>
<dbReference type="Pfam" id="PF00480">
    <property type="entry name" value="ROK"/>
    <property type="match status" value="1"/>
</dbReference>
<evidence type="ECO:0000313" key="3">
    <source>
        <dbReference type="Proteomes" id="UP000237061"/>
    </source>
</evidence>
<evidence type="ECO:0000313" key="2">
    <source>
        <dbReference type="EMBL" id="POH74105.1"/>
    </source>
</evidence>
<dbReference type="PANTHER" id="PTHR18964:SF149">
    <property type="entry name" value="BIFUNCTIONAL UDP-N-ACETYLGLUCOSAMINE 2-EPIMERASE_N-ACETYLMANNOSAMINE KINASE"/>
    <property type="match status" value="1"/>
</dbReference>
<sequence>MNSVFPLTVRHAEQPKNPAALADSALELARLVLVRGPISRGDLARELKLSVASLTRLSKPLLDAGLLVEGALVADGTVGRPVRLLDVRSDCAHFVGVKVTGDLLQAVLTDTRATILAVATLPLADTSPAAVVAGIAEVVERLSVQEAVTLTGVGVSLGGQVRPDGVVHRAPFLGWKDVPLAQMLAQQLSLPVVADNDVSALAAAEQWFGAGKETADFAVITIGAGVGYGLVIRDHVRRTVDTGLGLGGHFPLDPNGPLCMDGHRGCSTAMLSIPSVCAQISTVLGRAVTYDQALELAASGNRVAEAVFASAARGLGKLIAAAVNLTMVNTVVLGGEGIALFTATESTVRAALAADRDPEAEAVSLRVASADFTEWARGAAAVAIQAQAFIV</sequence>
<dbReference type="PANTHER" id="PTHR18964">
    <property type="entry name" value="ROK (REPRESSOR, ORF, KINASE) FAMILY"/>
    <property type="match status" value="1"/>
</dbReference>
<name>A0A2S3ZXV4_ARTGL</name>
<evidence type="ECO:0000256" key="1">
    <source>
        <dbReference type="ARBA" id="ARBA00006479"/>
    </source>
</evidence>
<gene>
    <name evidence="2" type="ORF">CVS27_05915</name>
</gene>
<keyword evidence="3" id="KW-1185">Reference proteome</keyword>
<comment type="caution">
    <text evidence="2">The sequence shown here is derived from an EMBL/GenBank/DDBJ whole genome shotgun (WGS) entry which is preliminary data.</text>
</comment>
<dbReference type="InterPro" id="IPR036388">
    <property type="entry name" value="WH-like_DNA-bd_sf"/>
</dbReference>
<dbReference type="SUPFAM" id="SSF53067">
    <property type="entry name" value="Actin-like ATPase domain"/>
    <property type="match status" value="1"/>
</dbReference>
<dbReference type="AlphaFoldDB" id="A0A2S3ZXV4"/>
<comment type="similarity">
    <text evidence="1">Belongs to the ROK (NagC/XylR) family.</text>
</comment>
<dbReference type="EMBL" id="PPXC01000004">
    <property type="protein sequence ID" value="POH74105.1"/>
    <property type="molecule type" value="Genomic_DNA"/>
</dbReference>
<proteinExistence type="inferred from homology"/>
<protein>
    <submittedName>
        <fullName evidence="2">MarR family transcriptional regulator</fullName>
    </submittedName>
</protein>
<reference evidence="2 3" key="1">
    <citation type="submission" date="2018-01" db="EMBL/GenBank/DDBJ databases">
        <title>Arthrobacter sp. nov., from glaciers in China.</title>
        <authorList>
            <person name="Liu Q."/>
            <person name="Xin Y.-H."/>
        </authorList>
    </citation>
    <scope>NUCLEOTIDE SEQUENCE [LARGE SCALE GENOMIC DNA]</scope>
    <source>
        <strain evidence="2 3">HLT2-12-2</strain>
    </source>
</reference>
<dbReference type="Gene3D" id="1.10.10.10">
    <property type="entry name" value="Winged helix-like DNA-binding domain superfamily/Winged helix DNA-binding domain"/>
    <property type="match status" value="1"/>
</dbReference>
<dbReference type="Gene3D" id="3.30.420.40">
    <property type="match status" value="2"/>
</dbReference>
<dbReference type="Proteomes" id="UP000237061">
    <property type="component" value="Unassembled WGS sequence"/>
</dbReference>
<dbReference type="InterPro" id="IPR043129">
    <property type="entry name" value="ATPase_NBD"/>
</dbReference>
<dbReference type="InterPro" id="IPR036390">
    <property type="entry name" value="WH_DNA-bd_sf"/>
</dbReference>
<dbReference type="SUPFAM" id="SSF46785">
    <property type="entry name" value="Winged helix' DNA-binding domain"/>
    <property type="match status" value="1"/>
</dbReference>
<organism evidence="2 3">
    <name type="scientific">Arthrobacter glacialis</name>
    <dbReference type="NCBI Taxonomy" id="1664"/>
    <lineage>
        <taxon>Bacteria</taxon>
        <taxon>Bacillati</taxon>
        <taxon>Actinomycetota</taxon>
        <taxon>Actinomycetes</taxon>
        <taxon>Micrococcales</taxon>
        <taxon>Micrococcaceae</taxon>
        <taxon>Arthrobacter</taxon>
    </lineage>
</organism>
<dbReference type="InterPro" id="IPR000600">
    <property type="entry name" value="ROK"/>
</dbReference>